<feature type="transmembrane region" description="Helical" evidence="1">
    <location>
        <begin position="263"/>
        <end position="283"/>
    </location>
</feature>
<keyword evidence="1" id="KW-0812">Transmembrane</keyword>
<protein>
    <submittedName>
        <fullName evidence="3">Acyltransferase family protein</fullName>
    </submittedName>
</protein>
<organism evidence="3 4">
    <name type="scientific">Xylella fastidiosa subsp. multiplex</name>
    <dbReference type="NCBI Taxonomy" id="644357"/>
    <lineage>
        <taxon>Bacteria</taxon>
        <taxon>Pseudomonadati</taxon>
        <taxon>Pseudomonadota</taxon>
        <taxon>Gammaproteobacteria</taxon>
        <taxon>Lysobacterales</taxon>
        <taxon>Lysobacteraceae</taxon>
        <taxon>Xylella</taxon>
    </lineage>
</organism>
<evidence type="ECO:0000313" key="4">
    <source>
        <dbReference type="Proteomes" id="UP000474061"/>
    </source>
</evidence>
<keyword evidence="1" id="KW-0472">Membrane</keyword>
<feature type="transmembrane region" description="Helical" evidence="1">
    <location>
        <begin position="52"/>
        <end position="73"/>
    </location>
</feature>
<keyword evidence="3" id="KW-0012">Acyltransferase</keyword>
<dbReference type="PANTHER" id="PTHR37312">
    <property type="entry name" value="MEMBRANE-BOUND ACYLTRANSFERASE YKRP-RELATED"/>
    <property type="match status" value="1"/>
</dbReference>
<evidence type="ECO:0000259" key="2">
    <source>
        <dbReference type="Pfam" id="PF01757"/>
    </source>
</evidence>
<dbReference type="Proteomes" id="UP000474061">
    <property type="component" value="Unassembled WGS sequence"/>
</dbReference>
<feature type="transmembrane region" description="Helical" evidence="1">
    <location>
        <begin position="166"/>
        <end position="184"/>
    </location>
</feature>
<feature type="transmembrane region" description="Helical" evidence="1">
    <location>
        <begin position="85"/>
        <end position="110"/>
    </location>
</feature>
<name>A0A9Q4QSG7_XYLFS</name>
<proteinExistence type="predicted"/>
<reference evidence="3" key="2">
    <citation type="journal article" date="2020" name="Appl. Environ. Microbiol.">
        <title>Multiple intercontinental introductions associated with the emergence of a plant pathogen in Europe.</title>
        <authorList>
            <person name="Landa B.B."/>
            <person name="Castillo A.I."/>
            <person name="Giampetruzzi A."/>
            <person name="Kahn A."/>
            <person name="Roman-Ecija M."/>
            <person name="Velasco-Amo M.P."/>
            <person name="Navas-Cortes J.A."/>
            <person name="Marco-Noales E."/>
            <person name="Barbe S."/>
            <person name="Moralejo E."/>
            <person name="Coletta-Filho H.D."/>
            <person name="Saldarelli P."/>
            <person name="Saponari M."/>
            <person name="Almeida R.P.P."/>
        </authorList>
    </citation>
    <scope>NUCLEOTIDE SEQUENCE</scope>
    <source>
        <strain evidence="3">XYL1981</strain>
    </source>
</reference>
<feature type="transmembrane region" description="Helical" evidence="1">
    <location>
        <begin position="130"/>
        <end position="154"/>
    </location>
</feature>
<dbReference type="Pfam" id="PF01757">
    <property type="entry name" value="Acyl_transf_3"/>
    <property type="match status" value="1"/>
</dbReference>
<sequence>MIHEKKYVPVGVGTLAHSPGSLSVGRDARIDAAKGLGIFLVVLGHAKGLPEWWVVLIYSFHVPLFFLLSGWAAGTNTRHSGFCEFLLHLMRTLLVPYVFFFFVGYIYWLLTRHIGAKDLRWGMHPWWEPLNGLLMGGGTALYVQPSLWFLPALFVTKLTYQVLSKYVSLERLVLFGGIFSWVWVRFFPGFGVRFPFALDELPIAFLFFVFGVMGRRTSWLRLLPKTRKANMILLAVLLFPWFLLALCNEKVDMNMLIFGNSPFIFHVSALLGVVIVLCVAALVEQWSLVQWAGRNTLLILCTHTLVFFVLFGVLSLLGGTSGLILAFLFSAITLCFIPIFRWILMRWIPWSLGACSYMRARSS</sequence>
<feature type="domain" description="Acyltransferase 3" evidence="2">
    <location>
        <begin position="28"/>
        <end position="337"/>
    </location>
</feature>
<dbReference type="PANTHER" id="PTHR37312:SF1">
    <property type="entry name" value="MEMBRANE-BOUND ACYLTRANSFERASE YKRP-RELATED"/>
    <property type="match status" value="1"/>
</dbReference>
<dbReference type="AlphaFoldDB" id="A0A9Q4QSG7"/>
<evidence type="ECO:0000313" key="3">
    <source>
        <dbReference type="EMBL" id="MRU23531.1"/>
    </source>
</evidence>
<evidence type="ECO:0000256" key="1">
    <source>
        <dbReference type="SAM" id="Phobius"/>
    </source>
</evidence>
<dbReference type="GO" id="GO:0016747">
    <property type="term" value="F:acyltransferase activity, transferring groups other than amino-acyl groups"/>
    <property type="evidence" value="ECO:0007669"/>
    <property type="project" value="InterPro"/>
</dbReference>
<comment type="caution">
    <text evidence="3">The sequence shown here is derived from an EMBL/GenBank/DDBJ whole genome shotgun (WGS) entry which is preliminary data.</text>
</comment>
<keyword evidence="1" id="KW-1133">Transmembrane helix</keyword>
<feature type="transmembrane region" description="Helical" evidence="1">
    <location>
        <begin position="295"/>
        <end position="317"/>
    </location>
</feature>
<dbReference type="RefSeq" id="WP_004085808.1">
    <property type="nucleotide sequence ID" value="NZ_CP047134.1"/>
</dbReference>
<keyword evidence="3" id="KW-0808">Transferase</keyword>
<dbReference type="InterPro" id="IPR002656">
    <property type="entry name" value="Acyl_transf_3_dom"/>
</dbReference>
<dbReference type="InterPro" id="IPR052734">
    <property type="entry name" value="Nod_factor_acetyltransferase"/>
</dbReference>
<feature type="transmembrane region" description="Helical" evidence="1">
    <location>
        <begin position="231"/>
        <end position="251"/>
    </location>
</feature>
<accession>A0A9Q4QSG7</accession>
<reference evidence="3" key="1">
    <citation type="submission" date="2019-05" db="EMBL/GenBank/DDBJ databases">
        <authorList>
            <person name="Castillo A."/>
            <person name="Giampetruzzi A."/>
            <person name="Landa B."/>
            <person name="Saponari M."/>
            <person name="Almeida R.P.P."/>
            <person name="Moralejo E."/>
            <person name="Marco-Noales E."/>
            <person name="Velasco-Amo M.P."/>
            <person name="Roman-Ecija M."/>
            <person name="Navarro I."/>
            <person name="Monterde A."/>
            <person name="Barbe S."/>
        </authorList>
    </citation>
    <scope>NUCLEOTIDE SEQUENCE</scope>
    <source>
        <strain evidence="3">XYL1981</strain>
    </source>
</reference>
<feature type="transmembrane region" description="Helical" evidence="1">
    <location>
        <begin position="190"/>
        <end position="210"/>
    </location>
</feature>
<feature type="transmembrane region" description="Helical" evidence="1">
    <location>
        <begin position="323"/>
        <end position="344"/>
    </location>
</feature>
<gene>
    <name evidence="3" type="ORF">FG476_05430</name>
</gene>
<dbReference type="EMBL" id="VDCJ01000340">
    <property type="protein sequence ID" value="MRU23531.1"/>
    <property type="molecule type" value="Genomic_DNA"/>
</dbReference>